<keyword evidence="4" id="KW-0234">DNA repair</keyword>
<dbReference type="Gene3D" id="3.40.220.10">
    <property type="entry name" value="Leucine Aminopeptidase, subunit E, domain 1"/>
    <property type="match status" value="1"/>
</dbReference>
<evidence type="ECO:0000256" key="3">
    <source>
        <dbReference type="ARBA" id="ARBA00022801"/>
    </source>
</evidence>
<keyword evidence="3" id="KW-0378">Hydrolase</keyword>
<accession>A0A481YT92</accession>
<dbReference type="InterPro" id="IPR002043">
    <property type="entry name" value="UDG_fam1"/>
</dbReference>
<dbReference type="NCBIfam" id="NF003592">
    <property type="entry name" value="PRK05254.1-5"/>
    <property type="match status" value="1"/>
</dbReference>
<dbReference type="CDD" id="cd10027">
    <property type="entry name" value="UDG-F1-like"/>
    <property type="match status" value="1"/>
</dbReference>
<evidence type="ECO:0000256" key="2">
    <source>
        <dbReference type="ARBA" id="ARBA00022763"/>
    </source>
</evidence>
<dbReference type="PANTHER" id="PTHR11264:SF0">
    <property type="entry name" value="URACIL-DNA GLYCOSYLASE"/>
    <property type="match status" value="1"/>
</dbReference>
<evidence type="ECO:0000256" key="1">
    <source>
        <dbReference type="ARBA" id="ARBA00008184"/>
    </source>
</evidence>
<comment type="similarity">
    <text evidence="1">Belongs to the uracil-DNA glycosylase (UDG) superfamily. UNG family.</text>
</comment>
<dbReference type="PROSITE" id="PS00130">
    <property type="entry name" value="U_DNA_GLYCOSYLASE"/>
    <property type="match status" value="1"/>
</dbReference>
<dbReference type="Gene3D" id="3.40.470.10">
    <property type="entry name" value="Uracil-DNA glycosylase-like domain"/>
    <property type="match status" value="1"/>
</dbReference>
<dbReference type="InterPro" id="IPR018085">
    <property type="entry name" value="Ura-DNA_Glyclase_AS"/>
</dbReference>
<protein>
    <submittedName>
        <fullName evidence="7">Uracil-DNA glycosylase</fullName>
    </submittedName>
</protein>
<dbReference type="InterPro" id="IPR043472">
    <property type="entry name" value="Macro_dom-like"/>
</dbReference>
<dbReference type="SMART" id="SM00986">
    <property type="entry name" value="UDG"/>
    <property type="match status" value="1"/>
</dbReference>
<dbReference type="InterPro" id="IPR005122">
    <property type="entry name" value="Uracil-DNA_glycosylase-like"/>
</dbReference>
<reference evidence="7" key="1">
    <citation type="journal article" date="2019" name="MBio">
        <title>Virus Genomes from Deep Sea Sediments Expand the Ocean Megavirome and Support Independent Origins of Viral Gigantism.</title>
        <authorList>
            <person name="Backstrom D."/>
            <person name="Yutin N."/>
            <person name="Jorgensen S.L."/>
            <person name="Dharamshi J."/>
            <person name="Homa F."/>
            <person name="Zaremba-Niedwiedzka K."/>
            <person name="Spang A."/>
            <person name="Wolf Y.I."/>
            <person name="Koonin E.V."/>
            <person name="Ettema T.J."/>
        </authorList>
    </citation>
    <scope>NUCLEOTIDE SEQUENCE</scope>
</reference>
<sequence length="438" mass="50759">MSQTFLESDAQIIAVQYDCISLKAKNISADIAKKFPYANFYESSETTPKPGTIKLAGNKKKGERFVLAMFTQYYSGEPNDTDDSVEKREEWYLKCLDHIAKIKNLKSVTFSRDEHREVIVEWGKAQPNIKVDVLPSTLIEPDTVEIFPVCTEIDTRVVYHEWLRGIVDRILGTDSERIYDLLKKDENSSEEEFSYETMTLKKFTEKNIPEGWEEFFESILKNDGLDEISNYLKNEVEHGKIIYPPLAEIYSAFESCPLAETRVIIMGQDPYHTEKTAMGLAFGHHDERIKLQPSLRNIYKALEHDNFEPNWKSGDLSYWAVQGVFLVNTALTVRKGEAASHAQISKTKTGPWSYFINQLFRYLNEKCEHLVIIMWGEKAQEHSIFFDDKHFKISAPHPAASVYKPSNTEFFDHKPFSKTNKQLEKWGYEQIDWNLNNI</sequence>
<evidence type="ECO:0000256" key="4">
    <source>
        <dbReference type="ARBA" id="ARBA00023204"/>
    </source>
</evidence>
<evidence type="ECO:0000313" key="7">
    <source>
        <dbReference type="EMBL" id="QBK86458.1"/>
    </source>
</evidence>
<proteinExistence type="inferred from homology"/>
<dbReference type="GO" id="GO:0097510">
    <property type="term" value="P:base-excision repair, AP site formation via deaminated base removal"/>
    <property type="evidence" value="ECO:0007669"/>
    <property type="project" value="TreeGrafter"/>
</dbReference>
<dbReference type="EMBL" id="MK500334">
    <property type="protein sequence ID" value="QBK86458.1"/>
    <property type="molecule type" value="Genomic_DNA"/>
</dbReference>
<feature type="active site" description="Proton acceptor" evidence="5">
    <location>
        <position position="269"/>
    </location>
</feature>
<dbReference type="GO" id="GO:0004844">
    <property type="term" value="F:uracil DNA N-glycosylase activity"/>
    <property type="evidence" value="ECO:0007669"/>
    <property type="project" value="InterPro"/>
</dbReference>
<organism evidence="7">
    <name type="scientific">Marseillevirus LCMAC102</name>
    <dbReference type="NCBI Taxonomy" id="2506603"/>
    <lineage>
        <taxon>Viruses</taxon>
        <taxon>Varidnaviria</taxon>
        <taxon>Bamfordvirae</taxon>
        <taxon>Nucleocytoviricota</taxon>
        <taxon>Megaviricetes</taxon>
        <taxon>Pimascovirales</taxon>
        <taxon>Pimascovirales incertae sedis</taxon>
        <taxon>Marseilleviridae</taxon>
    </lineage>
</organism>
<gene>
    <name evidence="7" type="ORF">LCMAC102_02530</name>
</gene>
<dbReference type="PANTHER" id="PTHR11264">
    <property type="entry name" value="URACIL-DNA GLYCOSYLASE"/>
    <property type="match status" value="1"/>
</dbReference>
<dbReference type="SMART" id="SM00987">
    <property type="entry name" value="UreE_C"/>
    <property type="match status" value="1"/>
</dbReference>
<evidence type="ECO:0000256" key="5">
    <source>
        <dbReference type="PROSITE-ProRule" id="PRU10072"/>
    </source>
</evidence>
<keyword evidence="2" id="KW-0227">DNA damage</keyword>
<dbReference type="InterPro" id="IPR036895">
    <property type="entry name" value="Uracil-DNA_glycosylase-like_sf"/>
</dbReference>
<evidence type="ECO:0000259" key="6">
    <source>
        <dbReference type="SMART" id="SM00986"/>
    </source>
</evidence>
<dbReference type="NCBIfam" id="NF003588">
    <property type="entry name" value="PRK05254.1-1"/>
    <property type="match status" value="1"/>
</dbReference>
<dbReference type="Pfam" id="PF03167">
    <property type="entry name" value="UDG"/>
    <property type="match status" value="1"/>
</dbReference>
<feature type="domain" description="Uracil-DNA glycosylase-like" evidence="6">
    <location>
        <begin position="254"/>
        <end position="423"/>
    </location>
</feature>
<name>A0A481YT92_9VIRU</name>
<dbReference type="SUPFAM" id="SSF52141">
    <property type="entry name" value="Uracil-DNA glycosylase-like"/>
    <property type="match status" value="1"/>
</dbReference>